<name>A0ABP6TA63_9ACTN</name>
<gene>
    <name evidence="1" type="ORF">GCM10020369_74630</name>
</gene>
<organism evidence="1 2">
    <name type="scientific">Cryptosporangium minutisporangium</name>
    <dbReference type="NCBI Taxonomy" id="113569"/>
    <lineage>
        <taxon>Bacteria</taxon>
        <taxon>Bacillati</taxon>
        <taxon>Actinomycetota</taxon>
        <taxon>Actinomycetes</taxon>
        <taxon>Cryptosporangiales</taxon>
        <taxon>Cryptosporangiaceae</taxon>
        <taxon>Cryptosporangium</taxon>
    </lineage>
</organism>
<keyword evidence="2" id="KW-1185">Reference proteome</keyword>
<dbReference type="RefSeq" id="WP_345733023.1">
    <property type="nucleotide sequence ID" value="NZ_BAAAYN010000060.1"/>
</dbReference>
<accession>A0ABP6TA63</accession>
<dbReference type="InterPro" id="IPR029058">
    <property type="entry name" value="AB_hydrolase_fold"/>
</dbReference>
<evidence type="ECO:0000313" key="1">
    <source>
        <dbReference type="EMBL" id="GAA3396776.1"/>
    </source>
</evidence>
<dbReference type="Proteomes" id="UP001501676">
    <property type="component" value="Unassembled WGS sequence"/>
</dbReference>
<protein>
    <recommendedName>
        <fullName evidence="3">Alpha/beta hydrolase</fullName>
    </recommendedName>
</protein>
<proteinExistence type="predicted"/>
<evidence type="ECO:0000313" key="2">
    <source>
        <dbReference type="Proteomes" id="UP001501676"/>
    </source>
</evidence>
<sequence length="337" mass="36446">MSTGLVFIHGRGQQLSRGLRGDPDRVTAHIARRKRAWLAGLSKGLVLARRPLVAEKDVWFPFYGNTFADRIDAHVAAGGHTPDLERAAESRPDAAAAATKERLVLEAAAELGFRADRELGYSDPEAAAQARQRPPTVDPAAEIAWGSVLRLPVARSALQFLARKTGAAEWVIEEFLDDVAYYLEVPAIRQAVMGTVRRAVLEARGAHDDVILVSHSLGTIVAYDLFDDLPADIRVRLLVTAGSPLGYPIVQKNLRPAARRGLPLVPRIQPATDVAWLNAYDVRDFVALVHPLGTRFHNGRTAIRDEVTHNASDPHSIADYLSDPDVAGPIGAAIGGG</sequence>
<evidence type="ECO:0008006" key="3">
    <source>
        <dbReference type="Google" id="ProtNLM"/>
    </source>
</evidence>
<dbReference type="EMBL" id="BAAAYN010000060">
    <property type="protein sequence ID" value="GAA3396776.1"/>
    <property type="molecule type" value="Genomic_DNA"/>
</dbReference>
<comment type="caution">
    <text evidence="1">The sequence shown here is derived from an EMBL/GenBank/DDBJ whole genome shotgun (WGS) entry which is preliminary data.</text>
</comment>
<reference evidence="2" key="1">
    <citation type="journal article" date="2019" name="Int. J. Syst. Evol. Microbiol.">
        <title>The Global Catalogue of Microorganisms (GCM) 10K type strain sequencing project: providing services to taxonomists for standard genome sequencing and annotation.</title>
        <authorList>
            <consortium name="The Broad Institute Genomics Platform"/>
            <consortium name="The Broad Institute Genome Sequencing Center for Infectious Disease"/>
            <person name="Wu L."/>
            <person name="Ma J."/>
        </authorList>
    </citation>
    <scope>NUCLEOTIDE SEQUENCE [LARGE SCALE GENOMIC DNA]</scope>
    <source>
        <strain evidence="2">JCM 9458</strain>
    </source>
</reference>
<dbReference type="Gene3D" id="3.40.50.1820">
    <property type="entry name" value="alpha/beta hydrolase"/>
    <property type="match status" value="1"/>
</dbReference>
<dbReference type="SUPFAM" id="SSF53474">
    <property type="entry name" value="alpha/beta-Hydrolases"/>
    <property type="match status" value="1"/>
</dbReference>